<sequence>MIERAATWVDPEAAFLALDRGSEVVWLDSGPDAVDGISVIGWPGAAARRLSARTATDVSPMLAALKADLAELLERVGSVDADRPVGSAKVGAGLLPAWAGWFSHEFGSALLGVPTAAAGGALAAMMLVERAVVFDHGARVVKVVAADLDGDWVEATLRALEGASAEASDPPAATEHVEILRAHDDAGYLGLIRASQAHIAAGDAYQLCLTEQWSAPRPSSPVDVYRRLRRLAPSHHGGYLRLGGLELLSASPERFVEVRDGVAATRPMKGTRPRAAEAAADAALAAELLASEKEQAENLMIVDLVRNDLSRVSELGSVTVDELFGLESYRTVHQLVSTVRGRLAPGMGATDAFAALFPAGSMTGAPKRRSVELLAELEGMPRGAYAGAFGYFAADGPADFATTIRTIVVDGDRATFGTGGGITASSEPEAELAEMKLKAAAQIAALGG</sequence>
<accession>A0A387BUB8</accession>
<dbReference type="GO" id="GO:0005737">
    <property type="term" value="C:cytoplasm"/>
    <property type="evidence" value="ECO:0007669"/>
    <property type="project" value="TreeGrafter"/>
</dbReference>
<dbReference type="EMBL" id="CP032624">
    <property type="protein sequence ID" value="AYG04680.1"/>
    <property type="molecule type" value="Genomic_DNA"/>
</dbReference>
<gene>
    <name evidence="2" type="ORF">D7I44_14875</name>
</gene>
<dbReference type="InterPro" id="IPR019999">
    <property type="entry name" value="Anth_synth_I-like"/>
</dbReference>
<dbReference type="GO" id="GO:0000162">
    <property type="term" value="P:L-tryptophan biosynthetic process"/>
    <property type="evidence" value="ECO:0007669"/>
    <property type="project" value="TreeGrafter"/>
</dbReference>
<dbReference type="Gene3D" id="3.60.120.10">
    <property type="entry name" value="Anthranilate synthase"/>
    <property type="match status" value="1"/>
</dbReference>
<dbReference type="InterPro" id="IPR005801">
    <property type="entry name" value="ADC_synthase"/>
</dbReference>
<dbReference type="Proteomes" id="UP000275069">
    <property type="component" value="Chromosome"/>
</dbReference>
<keyword evidence="3" id="KW-1185">Reference proteome</keyword>
<dbReference type="InterPro" id="IPR015890">
    <property type="entry name" value="Chorismate_C"/>
</dbReference>
<dbReference type="GO" id="GO:0008153">
    <property type="term" value="P:4-aminobenzoate biosynthetic process"/>
    <property type="evidence" value="ECO:0007669"/>
    <property type="project" value="TreeGrafter"/>
</dbReference>
<dbReference type="GO" id="GO:0046820">
    <property type="term" value="F:4-amino-4-deoxychorismate synthase activity"/>
    <property type="evidence" value="ECO:0007669"/>
    <property type="project" value="TreeGrafter"/>
</dbReference>
<organism evidence="2 3">
    <name type="scientific">Gryllotalpicola protaetiae</name>
    <dbReference type="NCBI Taxonomy" id="2419771"/>
    <lineage>
        <taxon>Bacteria</taxon>
        <taxon>Bacillati</taxon>
        <taxon>Actinomycetota</taxon>
        <taxon>Actinomycetes</taxon>
        <taxon>Micrococcales</taxon>
        <taxon>Microbacteriaceae</taxon>
        <taxon>Gryllotalpicola</taxon>
    </lineage>
</organism>
<evidence type="ECO:0000313" key="2">
    <source>
        <dbReference type="EMBL" id="AYG04680.1"/>
    </source>
</evidence>
<reference evidence="2 3" key="1">
    <citation type="submission" date="2018-09" db="EMBL/GenBank/DDBJ databases">
        <title>Genome sequencing of strain 2DFW10M-5.</title>
        <authorList>
            <person name="Heo J."/>
            <person name="Kim S.-J."/>
            <person name="Kwon S.-W."/>
        </authorList>
    </citation>
    <scope>NUCLEOTIDE SEQUENCE [LARGE SCALE GENOMIC DNA]</scope>
    <source>
        <strain evidence="2 3">2DFW10M-5</strain>
    </source>
</reference>
<proteinExistence type="predicted"/>
<dbReference type="PRINTS" id="PR00095">
    <property type="entry name" value="ANTSNTHASEI"/>
</dbReference>
<evidence type="ECO:0000259" key="1">
    <source>
        <dbReference type="Pfam" id="PF00425"/>
    </source>
</evidence>
<name>A0A387BUB8_9MICO</name>
<dbReference type="PANTHER" id="PTHR11236:SF18">
    <property type="entry name" value="AMINODEOXYCHORISMATE SYNTHASE"/>
    <property type="match status" value="1"/>
</dbReference>
<dbReference type="AlphaFoldDB" id="A0A387BUB8"/>
<dbReference type="RefSeq" id="WP_120790209.1">
    <property type="nucleotide sequence ID" value="NZ_CP032624.1"/>
</dbReference>
<protein>
    <submittedName>
        <fullName evidence="2">Anthranilate synthase component I family protein</fullName>
    </submittedName>
</protein>
<dbReference type="OrthoDB" id="3518032at2"/>
<dbReference type="KEGG" id="gry:D7I44_14875"/>
<dbReference type="SUPFAM" id="SSF56322">
    <property type="entry name" value="ADC synthase"/>
    <property type="match status" value="1"/>
</dbReference>
<feature type="domain" description="Chorismate-utilising enzyme C-terminal" evidence="1">
    <location>
        <begin position="186"/>
        <end position="438"/>
    </location>
</feature>
<dbReference type="Pfam" id="PF00425">
    <property type="entry name" value="Chorismate_bind"/>
    <property type="match status" value="1"/>
</dbReference>
<dbReference type="PANTHER" id="PTHR11236">
    <property type="entry name" value="AMINOBENZOATE/ANTHRANILATE SYNTHASE"/>
    <property type="match status" value="1"/>
</dbReference>
<evidence type="ECO:0000313" key="3">
    <source>
        <dbReference type="Proteomes" id="UP000275069"/>
    </source>
</evidence>